<dbReference type="EMBL" id="CP020716">
    <property type="protein sequence ID" value="ARJ07537.1"/>
    <property type="molecule type" value="Genomic_DNA"/>
</dbReference>
<geneLocation type="plasmid" evidence="1">
    <name>unnamed1</name>
</geneLocation>
<organism evidence="1 2">
    <name type="scientific">Cnuibacter physcomitrellae</name>
    <dbReference type="NCBI Taxonomy" id="1619308"/>
    <lineage>
        <taxon>Bacteria</taxon>
        <taxon>Bacillati</taxon>
        <taxon>Actinomycetota</taxon>
        <taxon>Actinomycetes</taxon>
        <taxon>Micrococcales</taxon>
        <taxon>Microbacteriaceae</taxon>
        <taxon>Cnuibacter</taxon>
    </lineage>
</organism>
<evidence type="ECO:0000313" key="1">
    <source>
        <dbReference type="EMBL" id="ARJ07537.1"/>
    </source>
</evidence>
<accession>A0A1X9LQY8</accession>
<name>A0A1X9LQY8_9MICO</name>
<dbReference type="GO" id="GO:0005975">
    <property type="term" value="P:carbohydrate metabolic process"/>
    <property type="evidence" value="ECO:0007669"/>
    <property type="project" value="UniProtKB-ARBA"/>
</dbReference>
<dbReference type="AlphaFoldDB" id="A0A1X9LQY8"/>
<evidence type="ECO:0000313" key="2">
    <source>
        <dbReference type="Proteomes" id="UP000192775"/>
    </source>
</evidence>
<reference evidence="1 2" key="1">
    <citation type="submission" date="2017-04" db="EMBL/GenBank/DDBJ databases">
        <authorList>
            <person name="Afonso C.L."/>
            <person name="Miller P.J."/>
            <person name="Scott M.A."/>
            <person name="Spackman E."/>
            <person name="Goraichik I."/>
            <person name="Dimitrov K.M."/>
            <person name="Suarez D.L."/>
            <person name="Swayne D.E."/>
        </authorList>
    </citation>
    <scope>NUCLEOTIDE SEQUENCE [LARGE SCALE GENOMIC DNA]</scope>
    <source>
        <strain evidence="2">XA(T)</strain>
        <plasmid evidence="2">Plasmid unnamed1</plasmid>
    </source>
</reference>
<dbReference type="Proteomes" id="UP000192775">
    <property type="component" value="Plasmid unnamed1"/>
</dbReference>
<sequence length="386" mass="38954">MRSLVRPLILAASALVGAALLAGPSSIAEAAEDTLTVDSPTEGEVLASRTVTFAGAGTDGAVVNVLDPDGTRLEGTTAVVVADDRWSITVTFPAAAATRQTVTVRQVTGGSGAGEETVSFMLPDPDPAQLTVATPSPGEELLARTVTFSGTGETGSTITVLGPDGAPVPGSNPTTVTDGTWTVIATYPEDAARAQTATVDQATAEGVHSQAVVTFQLPIVLLPAPVITSPPTGATLAGETFTITGTGQPGTVVVVFASPRVPSDVIDDTQGPQDPVTVDGSGRWTSDVQLTPGSYRIVVGVAELDQAGRFVQVISEPSLPVLITVQTSASSAGNPPAYDTPHLADTGDSLSTLLPVGGLCVLLGVALTLLLSGSAHPRAIHTSRGR</sequence>
<keyword evidence="2" id="KW-1185">Reference proteome</keyword>
<dbReference type="KEGG" id="cphy:B5808_19235"/>
<proteinExistence type="predicted"/>
<protein>
    <submittedName>
        <fullName evidence="1">Uncharacterized protein</fullName>
    </submittedName>
</protein>
<keyword evidence="1" id="KW-0614">Plasmid</keyword>
<dbReference type="Gene3D" id="2.60.40.10">
    <property type="entry name" value="Immunoglobulins"/>
    <property type="match status" value="2"/>
</dbReference>
<dbReference type="InterPro" id="IPR013783">
    <property type="entry name" value="Ig-like_fold"/>
</dbReference>
<gene>
    <name evidence="1" type="ORF">B5808_19235</name>
</gene>